<dbReference type="Pfam" id="PF01494">
    <property type="entry name" value="FAD_binding_3"/>
    <property type="match status" value="1"/>
</dbReference>
<dbReference type="InterPro" id="IPR036188">
    <property type="entry name" value="FAD/NAD-bd_sf"/>
</dbReference>
<dbReference type="Proteomes" id="UP001081283">
    <property type="component" value="Unassembled WGS sequence"/>
</dbReference>
<sequence>MRVDVAIIGAGTAGAAAAATLAPRASVVLLDRVAPPVWRIGETLPGAARRVLTTLGAWQRFEAAGHGAAPLKVSRWGSDEAVELDAFRDPDGAGWRIDRARFEADLRAGAVARGAILMAPVSVSGLYRGAQGWTVRLEGGDMIMARQIIDAGGRRSQLLRPFGQRRMVMDRLACVYQRLRQRGEADPATYTQSTPEGWWYTALLPDGWRVIGFHGDSDQPVIRALMREGPIAAARRTAGLAQALGELDDGSVSKPQVCAANSAAASSAGQGWLAAGDSAIALDPLSSQGLFNALVTGMEAGESALALLDGDETAMPAHAARTGRIWQAYAGHHATYYGMERRWPDAPFWQRRLGASRAPVALVD</sequence>
<dbReference type="PANTHER" id="PTHR43747:SF1">
    <property type="entry name" value="SLR1998 PROTEIN"/>
    <property type="match status" value="1"/>
</dbReference>
<dbReference type="InterPro" id="IPR050816">
    <property type="entry name" value="Flavin-dep_Halogenase_NPB"/>
</dbReference>
<organism evidence="2 3">
    <name type="scientific">Hoeflea ulvae</name>
    <dbReference type="NCBI Taxonomy" id="2983764"/>
    <lineage>
        <taxon>Bacteria</taxon>
        <taxon>Pseudomonadati</taxon>
        <taxon>Pseudomonadota</taxon>
        <taxon>Alphaproteobacteria</taxon>
        <taxon>Hyphomicrobiales</taxon>
        <taxon>Rhizobiaceae</taxon>
        <taxon>Hoeflea</taxon>
    </lineage>
</organism>
<dbReference type="EMBL" id="JAOVZQ010000001">
    <property type="protein sequence ID" value="MCY0095743.1"/>
    <property type="molecule type" value="Genomic_DNA"/>
</dbReference>
<protein>
    <submittedName>
        <fullName evidence="2">Tryptophan 7-halogenase</fullName>
    </submittedName>
</protein>
<dbReference type="SUPFAM" id="SSF51905">
    <property type="entry name" value="FAD/NAD(P)-binding domain"/>
    <property type="match status" value="1"/>
</dbReference>
<dbReference type="PANTHER" id="PTHR43747">
    <property type="entry name" value="FAD-BINDING PROTEIN"/>
    <property type="match status" value="1"/>
</dbReference>
<evidence type="ECO:0000313" key="3">
    <source>
        <dbReference type="Proteomes" id="UP001081283"/>
    </source>
</evidence>
<gene>
    <name evidence="2" type="ORF">OEG82_17200</name>
</gene>
<feature type="domain" description="FAD-binding" evidence="1">
    <location>
        <begin position="2"/>
        <end position="163"/>
    </location>
</feature>
<keyword evidence="3" id="KW-1185">Reference proteome</keyword>
<reference evidence="2" key="1">
    <citation type="submission" date="2022-10" db="EMBL/GenBank/DDBJ databases">
        <title>Hoeflea sp. J2-29, isolated from marine algae.</title>
        <authorList>
            <person name="Kristyanto S."/>
            <person name="Kim J.M."/>
            <person name="Jeon C.O."/>
        </authorList>
    </citation>
    <scope>NUCLEOTIDE SEQUENCE</scope>
    <source>
        <strain evidence="2">J2-29</strain>
    </source>
</reference>
<accession>A0ABT3YIL3</accession>
<proteinExistence type="predicted"/>
<dbReference type="RefSeq" id="WP_267613616.1">
    <property type="nucleotide sequence ID" value="NZ_JAOVZQ010000001.1"/>
</dbReference>
<comment type="caution">
    <text evidence="2">The sequence shown here is derived from an EMBL/GenBank/DDBJ whole genome shotgun (WGS) entry which is preliminary data.</text>
</comment>
<dbReference type="InterPro" id="IPR002938">
    <property type="entry name" value="FAD-bd"/>
</dbReference>
<dbReference type="Gene3D" id="3.30.9.100">
    <property type="match status" value="1"/>
</dbReference>
<evidence type="ECO:0000313" key="2">
    <source>
        <dbReference type="EMBL" id="MCY0095743.1"/>
    </source>
</evidence>
<dbReference type="Gene3D" id="3.50.50.60">
    <property type="entry name" value="FAD/NAD(P)-binding domain"/>
    <property type="match status" value="1"/>
</dbReference>
<evidence type="ECO:0000259" key="1">
    <source>
        <dbReference type="Pfam" id="PF01494"/>
    </source>
</evidence>
<name>A0ABT3YIL3_9HYPH</name>